<keyword evidence="3" id="KW-1185">Reference proteome</keyword>
<feature type="compositionally biased region" description="Basic and acidic residues" evidence="1">
    <location>
        <begin position="80"/>
        <end position="99"/>
    </location>
</feature>
<gene>
    <name evidence="2" type="ORF">O181_109394</name>
</gene>
<dbReference type="AlphaFoldDB" id="A0A9Q3JY09"/>
<evidence type="ECO:0000313" key="2">
    <source>
        <dbReference type="EMBL" id="MBW0569679.1"/>
    </source>
</evidence>
<evidence type="ECO:0000313" key="3">
    <source>
        <dbReference type="Proteomes" id="UP000765509"/>
    </source>
</evidence>
<sequence length="140" mass="15747">MPKPLEGCYELLLTQQELSGSGEDRGALKRMESIVLQRKGQKYKKLAEEPSLLSIEQKKELEMIPHLDKAGPVMSTSSKPDTEVSKAKPKELRRLREVPRTIKARAKAKQIGADLTHKGTGSPSWSIQPWTVYSIWPEPL</sequence>
<protein>
    <submittedName>
        <fullName evidence="2">Uncharacterized protein</fullName>
    </submittedName>
</protein>
<comment type="caution">
    <text evidence="2">The sequence shown here is derived from an EMBL/GenBank/DDBJ whole genome shotgun (WGS) entry which is preliminary data.</text>
</comment>
<name>A0A9Q3JY09_9BASI</name>
<organism evidence="2 3">
    <name type="scientific">Austropuccinia psidii MF-1</name>
    <dbReference type="NCBI Taxonomy" id="1389203"/>
    <lineage>
        <taxon>Eukaryota</taxon>
        <taxon>Fungi</taxon>
        <taxon>Dikarya</taxon>
        <taxon>Basidiomycota</taxon>
        <taxon>Pucciniomycotina</taxon>
        <taxon>Pucciniomycetes</taxon>
        <taxon>Pucciniales</taxon>
        <taxon>Sphaerophragmiaceae</taxon>
        <taxon>Austropuccinia</taxon>
    </lineage>
</organism>
<feature type="region of interest" description="Disordered" evidence="1">
    <location>
        <begin position="64"/>
        <end position="99"/>
    </location>
</feature>
<dbReference type="EMBL" id="AVOT02084828">
    <property type="protein sequence ID" value="MBW0569679.1"/>
    <property type="molecule type" value="Genomic_DNA"/>
</dbReference>
<accession>A0A9Q3JY09</accession>
<dbReference type="Proteomes" id="UP000765509">
    <property type="component" value="Unassembled WGS sequence"/>
</dbReference>
<evidence type="ECO:0000256" key="1">
    <source>
        <dbReference type="SAM" id="MobiDB-lite"/>
    </source>
</evidence>
<reference evidence="2" key="1">
    <citation type="submission" date="2021-03" db="EMBL/GenBank/DDBJ databases">
        <title>Draft genome sequence of rust myrtle Austropuccinia psidii MF-1, a brazilian biotype.</title>
        <authorList>
            <person name="Quecine M.C."/>
            <person name="Pachon D.M.R."/>
            <person name="Bonatelli M.L."/>
            <person name="Correr F.H."/>
            <person name="Franceschini L.M."/>
            <person name="Leite T.F."/>
            <person name="Margarido G.R.A."/>
            <person name="Almeida C.A."/>
            <person name="Ferrarezi J.A."/>
            <person name="Labate C.A."/>
        </authorList>
    </citation>
    <scope>NUCLEOTIDE SEQUENCE</scope>
    <source>
        <strain evidence="2">MF-1</strain>
    </source>
</reference>
<proteinExistence type="predicted"/>